<keyword evidence="1" id="KW-0678">Repressor</keyword>
<proteinExistence type="predicted"/>
<dbReference type="Gene3D" id="1.10.260.40">
    <property type="entry name" value="lambda repressor-like DNA-binding domains"/>
    <property type="match status" value="1"/>
</dbReference>
<dbReference type="GO" id="GO:0003677">
    <property type="term" value="F:DNA binding"/>
    <property type="evidence" value="ECO:0007669"/>
    <property type="project" value="UniProtKB-KW"/>
</dbReference>
<name>A0ABZ0V889_9MICO</name>
<keyword evidence="3 6" id="KW-0238">DNA-binding</keyword>
<dbReference type="Pfam" id="PF13377">
    <property type="entry name" value="Peripla_BP_3"/>
    <property type="match status" value="1"/>
</dbReference>
<dbReference type="Proteomes" id="UP001324533">
    <property type="component" value="Chromosome"/>
</dbReference>
<keyword evidence="2" id="KW-0805">Transcription regulation</keyword>
<evidence type="ECO:0000256" key="3">
    <source>
        <dbReference type="ARBA" id="ARBA00023125"/>
    </source>
</evidence>
<keyword evidence="4" id="KW-0804">Transcription</keyword>
<dbReference type="PROSITE" id="PS50932">
    <property type="entry name" value="HTH_LACI_2"/>
    <property type="match status" value="1"/>
</dbReference>
<dbReference type="CDD" id="cd01392">
    <property type="entry name" value="HTH_LacI"/>
    <property type="match status" value="1"/>
</dbReference>
<dbReference type="SMART" id="SM00354">
    <property type="entry name" value="HTH_LACI"/>
    <property type="match status" value="1"/>
</dbReference>
<gene>
    <name evidence="6" type="ORF">T9R20_14200</name>
</gene>
<evidence type="ECO:0000256" key="2">
    <source>
        <dbReference type="ARBA" id="ARBA00023015"/>
    </source>
</evidence>
<evidence type="ECO:0000256" key="4">
    <source>
        <dbReference type="ARBA" id="ARBA00023163"/>
    </source>
</evidence>
<evidence type="ECO:0000313" key="6">
    <source>
        <dbReference type="EMBL" id="WQB69833.1"/>
    </source>
</evidence>
<reference evidence="6 7" key="1">
    <citation type="submission" date="2023-06" db="EMBL/GenBank/DDBJ databases">
        <title>Rock-solubilizing bacteria, Microbacterium invictum, promotes re-establishment of vegetation in rocky wasteland by accelerating rock bio-weathering and reshaping soil bacterial community.</title>
        <authorList>
            <person name="Liu C."/>
        </authorList>
    </citation>
    <scope>NUCLEOTIDE SEQUENCE [LARGE SCALE GENOMIC DNA]</scope>
    <source>
        <strain evidence="6 7">X-18</strain>
    </source>
</reference>
<feature type="domain" description="HTH lacI-type" evidence="5">
    <location>
        <begin position="4"/>
        <end position="57"/>
    </location>
</feature>
<evidence type="ECO:0000313" key="7">
    <source>
        <dbReference type="Proteomes" id="UP001324533"/>
    </source>
</evidence>
<dbReference type="CDD" id="cd06267">
    <property type="entry name" value="PBP1_LacI_sugar_binding-like"/>
    <property type="match status" value="1"/>
</dbReference>
<dbReference type="InterPro" id="IPR028082">
    <property type="entry name" value="Peripla_BP_I"/>
</dbReference>
<dbReference type="InterPro" id="IPR010982">
    <property type="entry name" value="Lambda_DNA-bd_dom_sf"/>
</dbReference>
<dbReference type="InterPro" id="IPR046335">
    <property type="entry name" value="LacI/GalR-like_sensor"/>
</dbReference>
<dbReference type="PANTHER" id="PTHR30146:SF148">
    <property type="entry name" value="HTH-TYPE TRANSCRIPTIONAL REPRESSOR PURR-RELATED"/>
    <property type="match status" value="1"/>
</dbReference>
<dbReference type="EMBL" id="CP139779">
    <property type="protein sequence ID" value="WQB69833.1"/>
    <property type="molecule type" value="Genomic_DNA"/>
</dbReference>
<dbReference type="RefSeq" id="WP_322409959.1">
    <property type="nucleotide sequence ID" value="NZ_CP139779.1"/>
</dbReference>
<dbReference type="SUPFAM" id="SSF53822">
    <property type="entry name" value="Periplasmic binding protein-like I"/>
    <property type="match status" value="1"/>
</dbReference>
<sequence length="345" mass="36099">MPRPTITQVAALAGVSIASASRALNDQIASAETIEKVRKAAAELGYIPDSRARSLKLGRTQQLAYAVADIGNPVYVEMMSAVQHVVAASGYRLVISSTGTTSTSLEVVDELRRGHVDGLILSPLRVTDELIQALELAPVPVVVLGRAPEESTIDSVRADSPRGMRMVVDHLVATGRRRLVFLNGPRDTTPGRLREEGFLAAMAAHPDAEGRTFAAPDFTIASGYAAAQKVLDDADDAPLDAIVAANDLIGIGALHAADDLGWSVPGDLSITGMDNTELAEVTRPGLTSVDLGAAERGRLAAELLLARIAEPTRAVHTVTVAPSLTIRASSMAKPLAQATAERGVG</sequence>
<dbReference type="Pfam" id="PF00356">
    <property type="entry name" value="LacI"/>
    <property type="match status" value="1"/>
</dbReference>
<evidence type="ECO:0000256" key="1">
    <source>
        <dbReference type="ARBA" id="ARBA00022491"/>
    </source>
</evidence>
<dbReference type="PANTHER" id="PTHR30146">
    <property type="entry name" value="LACI-RELATED TRANSCRIPTIONAL REPRESSOR"/>
    <property type="match status" value="1"/>
</dbReference>
<dbReference type="InterPro" id="IPR000843">
    <property type="entry name" value="HTH_LacI"/>
</dbReference>
<evidence type="ECO:0000259" key="5">
    <source>
        <dbReference type="PROSITE" id="PS50932"/>
    </source>
</evidence>
<keyword evidence="7" id="KW-1185">Reference proteome</keyword>
<protein>
    <submittedName>
        <fullName evidence="6">LacI family DNA-binding transcriptional regulator</fullName>
    </submittedName>
</protein>
<organism evidence="6 7">
    <name type="scientific">Microbacterium invictum</name>
    <dbReference type="NCBI Taxonomy" id="515415"/>
    <lineage>
        <taxon>Bacteria</taxon>
        <taxon>Bacillati</taxon>
        <taxon>Actinomycetota</taxon>
        <taxon>Actinomycetes</taxon>
        <taxon>Micrococcales</taxon>
        <taxon>Microbacteriaceae</taxon>
        <taxon>Microbacterium</taxon>
    </lineage>
</organism>
<dbReference type="Gene3D" id="3.40.50.2300">
    <property type="match status" value="2"/>
</dbReference>
<accession>A0ABZ0V889</accession>
<dbReference type="SUPFAM" id="SSF47413">
    <property type="entry name" value="lambda repressor-like DNA-binding domains"/>
    <property type="match status" value="1"/>
</dbReference>